<reference evidence="1" key="1">
    <citation type="submission" date="2022-04" db="EMBL/GenBank/DDBJ databases">
        <title>Halocatena sp. nov., isolated from a salt lake.</title>
        <authorList>
            <person name="Cui H.-L."/>
        </authorList>
    </citation>
    <scope>NUCLEOTIDE SEQUENCE</scope>
    <source>
        <strain evidence="1">AD-1</strain>
    </source>
</reference>
<dbReference type="Proteomes" id="UP000831768">
    <property type="component" value="Chromosome"/>
</dbReference>
<accession>A0A8U0A151</accession>
<dbReference type="KEGG" id="haad:MW046_12645"/>
<dbReference type="Pfam" id="PF20575">
    <property type="entry name" value="HTH_63"/>
    <property type="match status" value="1"/>
</dbReference>
<dbReference type="InterPro" id="IPR046783">
    <property type="entry name" value="HTH_63"/>
</dbReference>
<organism evidence="1 2">
    <name type="scientific">Halocatena salina</name>
    <dbReference type="NCBI Taxonomy" id="2934340"/>
    <lineage>
        <taxon>Archaea</taxon>
        <taxon>Methanobacteriati</taxon>
        <taxon>Methanobacteriota</taxon>
        <taxon>Stenosarchaea group</taxon>
        <taxon>Halobacteria</taxon>
        <taxon>Halobacteriales</taxon>
        <taxon>Natronomonadaceae</taxon>
        <taxon>Halocatena</taxon>
    </lineage>
</organism>
<dbReference type="RefSeq" id="WP_247993463.1">
    <property type="nucleotide sequence ID" value="NZ_CP096019.1"/>
</dbReference>
<keyword evidence="2" id="KW-1185">Reference proteome</keyword>
<dbReference type="EMBL" id="CP096019">
    <property type="protein sequence ID" value="UPM42792.1"/>
    <property type="molecule type" value="Genomic_DNA"/>
</dbReference>
<proteinExistence type="predicted"/>
<gene>
    <name evidence="1" type="ORF">MW046_12645</name>
</gene>
<evidence type="ECO:0000313" key="2">
    <source>
        <dbReference type="Proteomes" id="UP000831768"/>
    </source>
</evidence>
<protein>
    <submittedName>
        <fullName evidence="1">Uncharacterized protein</fullName>
    </submittedName>
</protein>
<dbReference type="AlphaFoldDB" id="A0A8U0A151"/>
<sequence>MSDNARSSTRIELYVRSLSSGTGVQVETMIDRLEAFRTDGEIDDYTVTVWGSRVSTDPAVARTDAGATIRERVAEFKQWATECGATLEGGFDRETVHSAITGETHEFISLPSVAMACRRNGELEWVVPSATAEEAPPTTPMDRIRTLANERQGSEPGERATIPSDD</sequence>
<dbReference type="GeneID" id="71928910"/>
<evidence type="ECO:0000313" key="1">
    <source>
        <dbReference type="EMBL" id="UPM42792.1"/>
    </source>
</evidence>
<name>A0A8U0A151_9EURY</name>